<feature type="region of interest" description="Disordered" evidence="1">
    <location>
        <begin position="23"/>
        <end position="92"/>
    </location>
</feature>
<sequence length="229" mass="24209">MDNNFSDILNIFKKLDEGTKFDFAGEKHGQKPGDQWRGTDAGTPGNKLVGAAESIEPTDIDNEKGSWRHEGDWVKSQGKDPRGTVTHASDQAQRTTVSLADKLKARWEETKKAKGLMEFGATANAQTDPNQAKADVAQLNQTQQIFQKLGTQAGIKPGVGAGQAAKAAMSLDDNPNANPATGAGMDQTGKKVVGATGAGIVNALVNANPADANKVIQDIQQMKQKAATK</sequence>
<gene>
    <name evidence="2" type="ORF">UFOVP190_411</name>
</gene>
<dbReference type="EMBL" id="LR798243">
    <property type="protein sequence ID" value="CAB5215135.1"/>
    <property type="molecule type" value="Genomic_DNA"/>
</dbReference>
<evidence type="ECO:0000256" key="1">
    <source>
        <dbReference type="SAM" id="MobiDB-lite"/>
    </source>
</evidence>
<evidence type="ECO:0000313" key="2">
    <source>
        <dbReference type="EMBL" id="CAB5215135.1"/>
    </source>
</evidence>
<accession>A0A6J7WHC5</accession>
<organism evidence="2">
    <name type="scientific">uncultured Caudovirales phage</name>
    <dbReference type="NCBI Taxonomy" id="2100421"/>
    <lineage>
        <taxon>Viruses</taxon>
        <taxon>Duplodnaviria</taxon>
        <taxon>Heunggongvirae</taxon>
        <taxon>Uroviricota</taxon>
        <taxon>Caudoviricetes</taxon>
        <taxon>Peduoviridae</taxon>
        <taxon>Maltschvirus</taxon>
        <taxon>Maltschvirus maltsch</taxon>
    </lineage>
</organism>
<protein>
    <submittedName>
        <fullName evidence="2">Uncharacterized protein</fullName>
    </submittedName>
</protein>
<name>A0A6J7WHC5_9CAUD</name>
<feature type="compositionally biased region" description="Basic and acidic residues" evidence="1">
    <location>
        <begin position="61"/>
        <end position="82"/>
    </location>
</feature>
<reference evidence="2" key="1">
    <citation type="submission" date="2020-05" db="EMBL/GenBank/DDBJ databases">
        <authorList>
            <person name="Chiriac C."/>
            <person name="Salcher M."/>
            <person name="Ghai R."/>
            <person name="Kavagutti S V."/>
        </authorList>
    </citation>
    <scope>NUCLEOTIDE SEQUENCE</scope>
</reference>
<proteinExistence type="predicted"/>